<dbReference type="InterPro" id="IPR039422">
    <property type="entry name" value="MarR/SlyA-like"/>
</dbReference>
<sequence length="147" mass="16239">MPSKKTDRQDRLTTSDYAKLAAFRHALRAYVHFSDAAAAEVGLTGPHYQAMLVLRGWQHDAPVTISELARQLFIKHHSAVGLVDRLAAEGLMVREPSSVDRRKVELRLTPRGLELLAMLADKHRDELRRIGPALGGFFGELTGQGGS</sequence>
<dbReference type="InterPro" id="IPR036390">
    <property type="entry name" value="WH_DNA-bd_sf"/>
</dbReference>
<dbReference type="RefSeq" id="WP_376851524.1">
    <property type="nucleotide sequence ID" value="NZ_JBHSMF010000009.1"/>
</dbReference>
<dbReference type="Pfam" id="PF12802">
    <property type="entry name" value="MarR_2"/>
    <property type="match status" value="1"/>
</dbReference>
<dbReference type="PROSITE" id="PS50995">
    <property type="entry name" value="HTH_MARR_2"/>
    <property type="match status" value="1"/>
</dbReference>
<dbReference type="EMBL" id="JBHSMF010000009">
    <property type="protein sequence ID" value="MFC5499297.1"/>
    <property type="molecule type" value="Genomic_DNA"/>
</dbReference>
<keyword evidence="3" id="KW-1185">Reference proteome</keyword>
<dbReference type="PANTHER" id="PTHR33164:SF43">
    <property type="entry name" value="HTH-TYPE TRANSCRIPTIONAL REPRESSOR YETL"/>
    <property type="match status" value="1"/>
</dbReference>
<protein>
    <submittedName>
        <fullName evidence="2">MarR family winged helix-turn-helix transcriptional regulator</fullName>
    </submittedName>
</protein>
<comment type="caution">
    <text evidence="2">The sequence shown here is derived from an EMBL/GenBank/DDBJ whole genome shotgun (WGS) entry which is preliminary data.</text>
</comment>
<dbReference type="InterPro" id="IPR036388">
    <property type="entry name" value="WH-like_DNA-bd_sf"/>
</dbReference>
<dbReference type="Gene3D" id="1.10.10.10">
    <property type="entry name" value="Winged helix-like DNA-binding domain superfamily/Winged helix DNA-binding domain"/>
    <property type="match status" value="1"/>
</dbReference>
<dbReference type="PANTHER" id="PTHR33164">
    <property type="entry name" value="TRANSCRIPTIONAL REGULATOR, MARR FAMILY"/>
    <property type="match status" value="1"/>
</dbReference>
<proteinExistence type="predicted"/>
<dbReference type="InterPro" id="IPR000835">
    <property type="entry name" value="HTH_MarR-typ"/>
</dbReference>
<accession>A0ABW0NIY0</accession>
<reference evidence="3" key="1">
    <citation type="journal article" date="2019" name="Int. J. Syst. Evol. Microbiol.">
        <title>The Global Catalogue of Microorganisms (GCM) 10K type strain sequencing project: providing services to taxonomists for standard genome sequencing and annotation.</title>
        <authorList>
            <consortium name="The Broad Institute Genomics Platform"/>
            <consortium name="The Broad Institute Genome Sequencing Center for Infectious Disease"/>
            <person name="Wu L."/>
            <person name="Ma J."/>
        </authorList>
    </citation>
    <scope>NUCLEOTIDE SEQUENCE [LARGE SCALE GENOMIC DNA]</scope>
    <source>
        <strain evidence="3">CCUG 57401</strain>
    </source>
</reference>
<dbReference type="SMART" id="SM00347">
    <property type="entry name" value="HTH_MARR"/>
    <property type="match status" value="1"/>
</dbReference>
<evidence type="ECO:0000259" key="1">
    <source>
        <dbReference type="PROSITE" id="PS50995"/>
    </source>
</evidence>
<dbReference type="Proteomes" id="UP001596037">
    <property type="component" value="Unassembled WGS sequence"/>
</dbReference>
<name>A0ABW0NIY0_9BURK</name>
<feature type="domain" description="HTH marR-type" evidence="1">
    <location>
        <begin position="13"/>
        <end position="147"/>
    </location>
</feature>
<evidence type="ECO:0000313" key="3">
    <source>
        <dbReference type="Proteomes" id="UP001596037"/>
    </source>
</evidence>
<dbReference type="SUPFAM" id="SSF46785">
    <property type="entry name" value="Winged helix' DNA-binding domain"/>
    <property type="match status" value="1"/>
</dbReference>
<organism evidence="2 3">
    <name type="scientific">Caenimonas terrae</name>
    <dbReference type="NCBI Taxonomy" id="696074"/>
    <lineage>
        <taxon>Bacteria</taxon>
        <taxon>Pseudomonadati</taxon>
        <taxon>Pseudomonadota</taxon>
        <taxon>Betaproteobacteria</taxon>
        <taxon>Burkholderiales</taxon>
        <taxon>Comamonadaceae</taxon>
        <taxon>Caenimonas</taxon>
    </lineage>
</organism>
<gene>
    <name evidence="2" type="ORF">ACFPOE_17255</name>
</gene>
<evidence type="ECO:0000313" key="2">
    <source>
        <dbReference type="EMBL" id="MFC5499297.1"/>
    </source>
</evidence>